<organism evidence="2">
    <name type="scientific">Leptotrichia alba</name>
    <dbReference type="NCBI Taxonomy" id="3239304"/>
    <lineage>
        <taxon>Bacteria</taxon>
        <taxon>Fusobacteriati</taxon>
        <taxon>Fusobacteriota</taxon>
        <taxon>Fusobacteriia</taxon>
        <taxon>Fusobacteriales</taxon>
        <taxon>Leptotrichiaceae</taxon>
        <taxon>Leptotrichia</taxon>
    </lineage>
</organism>
<gene>
    <name evidence="2" type="ORF">AB8B28_11315</name>
</gene>
<proteinExistence type="predicted"/>
<dbReference type="KEGG" id="lala:AB8B28_11315"/>
<feature type="compositionally biased region" description="Basic and acidic residues" evidence="1">
    <location>
        <begin position="9"/>
        <end position="23"/>
    </location>
</feature>
<protein>
    <submittedName>
        <fullName evidence="2">Uncharacterized protein</fullName>
    </submittedName>
</protein>
<name>A0AB39V410_9FUSO</name>
<sequence length="41" mass="4547">MRGAGNYASDKDKEIAKLKKEPKDTQDALEILKKAMGILNN</sequence>
<accession>A0AB39V410</accession>
<dbReference type="RefSeq" id="WP_369715868.1">
    <property type="nucleotide sequence ID" value="NZ_CP165647.1"/>
</dbReference>
<feature type="region of interest" description="Disordered" evidence="1">
    <location>
        <begin position="1"/>
        <end position="23"/>
    </location>
</feature>
<evidence type="ECO:0000313" key="2">
    <source>
        <dbReference type="EMBL" id="XDU62206.1"/>
    </source>
</evidence>
<dbReference type="EMBL" id="CP165647">
    <property type="protein sequence ID" value="XDU62206.1"/>
    <property type="molecule type" value="Genomic_DNA"/>
</dbReference>
<dbReference type="AlphaFoldDB" id="A0AB39V410"/>
<evidence type="ECO:0000256" key="1">
    <source>
        <dbReference type="SAM" id="MobiDB-lite"/>
    </source>
</evidence>
<reference evidence="2" key="1">
    <citation type="submission" date="2024-07" db="EMBL/GenBank/DDBJ databases">
        <authorList>
            <person name="Li X.-J."/>
            <person name="Wang X."/>
        </authorList>
    </citation>
    <scope>NUCLEOTIDE SEQUENCE</scope>
    <source>
        <strain evidence="2">HSP-536</strain>
    </source>
</reference>